<keyword evidence="1" id="KW-0732">Signal</keyword>
<organism evidence="2 3">
    <name type="scientific">Periconia digitata</name>
    <dbReference type="NCBI Taxonomy" id="1303443"/>
    <lineage>
        <taxon>Eukaryota</taxon>
        <taxon>Fungi</taxon>
        <taxon>Dikarya</taxon>
        <taxon>Ascomycota</taxon>
        <taxon>Pezizomycotina</taxon>
        <taxon>Dothideomycetes</taxon>
        <taxon>Pleosporomycetidae</taxon>
        <taxon>Pleosporales</taxon>
        <taxon>Massarineae</taxon>
        <taxon>Periconiaceae</taxon>
        <taxon>Periconia</taxon>
    </lineage>
</organism>
<dbReference type="Proteomes" id="UP001152607">
    <property type="component" value="Unassembled WGS sequence"/>
</dbReference>
<proteinExistence type="predicted"/>
<protein>
    <recommendedName>
        <fullName evidence="4">Secreted protein</fullName>
    </recommendedName>
</protein>
<gene>
    <name evidence="2" type="ORF">PDIGIT_LOCUS6847</name>
</gene>
<evidence type="ECO:0000313" key="2">
    <source>
        <dbReference type="EMBL" id="CAI6333798.1"/>
    </source>
</evidence>
<feature type="chain" id="PRO_5040812648" description="Secreted protein" evidence="1">
    <location>
        <begin position="17"/>
        <end position="94"/>
    </location>
</feature>
<comment type="caution">
    <text evidence="2">The sequence shown here is derived from an EMBL/GenBank/DDBJ whole genome shotgun (WGS) entry which is preliminary data.</text>
</comment>
<evidence type="ECO:0000256" key="1">
    <source>
        <dbReference type="SAM" id="SignalP"/>
    </source>
</evidence>
<keyword evidence="3" id="KW-1185">Reference proteome</keyword>
<feature type="signal peptide" evidence="1">
    <location>
        <begin position="1"/>
        <end position="16"/>
    </location>
</feature>
<dbReference type="EMBL" id="CAOQHR010000004">
    <property type="protein sequence ID" value="CAI6333798.1"/>
    <property type="molecule type" value="Genomic_DNA"/>
</dbReference>
<accession>A0A9W4XJD9</accession>
<evidence type="ECO:0000313" key="3">
    <source>
        <dbReference type="Proteomes" id="UP001152607"/>
    </source>
</evidence>
<dbReference type="AlphaFoldDB" id="A0A9W4XJD9"/>
<sequence length="94" mass="10452">MTDRGCILPCAMVVLALPWPGNRNFCCTPNPIWNGTVRRVIASAPQNVGIRTNVYQHVPSKQLSAFCTRPLIDSTLIWLRTYVRQTVLLLVSAG</sequence>
<evidence type="ECO:0008006" key="4">
    <source>
        <dbReference type="Google" id="ProtNLM"/>
    </source>
</evidence>
<reference evidence="2" key="1">
    <citation type="submission" date="2023-01" db="EMBL/GenBank/DDBJ databases">
        <authorList>
            <person name="Van Ghelder C."/>
            <person name="Rancurel C."/>
        </authorList>
    </citation>
    <scope>NUCLEOTIDE SEQUENCE</scope>
    <source>
        <strain evidence="2">CNCM I-4278</strain>
    </source>
</reference>
<name>A0A9W4XJD9_9PLEO</name>